<comment type="caution">
    <text evidence="1">The sequence shown here is derived from an EMBL/GenBank/DDBJ whole genome shotgun (WGS) entry which is preliminary data.</text>
</comment>
<keyword evidence="2" id="KW-1185">Reference proteome</keyword>
<gene>
    <name evidence="1" type="ORF">V6N11_068449</name>
</gene>
<dbReference type="EMBL" id="JBBPBN010000069">
    <property type="protein sequence ID" value="KAK8985179.1"/>
    <property type="molecule type" value="Genomic_DNA"/>
</dbReference>
<evidence type="ECO:0000313" key="1">
    <source>
        <dbReference type="EMBL" id="KAK8985179.1"/>
    </source>
</evidence>
<proteinExistence type="predicted"/>
<reference evidence="1 2" key="1">
    <citation type="journal article" date="2024" name="G3 (Bethesda)">
        <title>Genome assembly of Hibiscus sabdariffa L. provides insights into metabolisms of medicinal natural products.</title>
        <authorList>
            <person name="Kim T."/>
        </authorList>
    </citation>
    <scope>NUCLEOTIDE SEQUENCE [LARGE SCALE GENOMIC DNA]</scope>
    <source>
        <strain evidence="1">TK-2024</strain>
        <tissue evidence="1">Old leaves</tissue>
    </source>
</reference>
<name>A0ABR2P9R1_9ROSI</name>
<protein>
    <submittedName>
        <fullName evidence="1">Uncharacterized protein</fullName>
    </submittedName>
</protein>
<organism evidence="1 2">
    <name type="scientific">Hibiscus sabdariffa</name>
    <name type="common">roselle</name>
    <dbReference type="NCBI Taxonomy" id="183260"/>
    <lineage>
        <taxon>Eukaryota</taxon>
        <taxon>Viridiplantae</taxon>
        <taxon>Streptophyta</taxon>
        <taxon>Embryophyta</taxon>
        <taxon>Tracheophyta</taxon>
        <taxon>Spermatophyta</taxon>
        <taxon>Magnoliopsida</taxon>
        <taxon>eudicotyledons</taxon>
        <taxon>Gunneridae</taxon>
        <taxon>Pentapetalae</taxon>
        <taxon>rosids</taxon>
        <taxon>malvids</taxon>
        <taxon>Malvales</taxon>
        <taxon>Malvaceae</taxon>
        <taxon>Malvoideae</taxon>
        <taxon>Hibiscus</taxon>
    </lineage>
</organism>
<accession>A0ABR2P9R1</accession>
<evidence type="ECO:0000313" key="2">
    <source>
        <dbReference type="Proteomes" id="UP001396334"/>
    </source>
</evidence>
<dbReference type="Proteomes" id="UP001396334">
    <property type="component" value="Unassembled WGS sequence"/>
</dbReference>
<sequence>MIFKFPLENQEPLPNHEHRGITSGTTLFNNFGGQLPERVVSIDVPPSCELPASPVAMGIQPEAKKAKDQVAVDKLGMVSAELGVMAIDGIEVSGTVNLFLTLIGDGQPLVDIEGIPAIQKSYASMAAEHSSRGGQPRFSISDDNIEVQDTDFLIDHSGVFPKINFSNQVHDLIEKNLQHLPENSN</sequence>